<dbReference type="PROSITE" id="PS51257">
    <property type="entry name" value="PROKAR_LIPOPROTEIN"/>
    <property type="match status" value="1"/>
</dbReference>
<evidence type="ECO:0008006" key="4">
    <source>
        <dbReference type="Google" id="ProtNLM"/>
    </source>
</evidence>
<dbReference type="AlphaFoldDB" id="A0A6P0UFQ7"/>
<sequence>MRNSANAFLLGAFLAIFLAFSCDNTSGEDPNLVKEGFFDISELAGNWEATQAQFSVSTVSVDIVEDGGRVTMTVQTSGGFTLTLNPVDRPAYTVSGEMFWEKWEGTYYFAIVWDDYPDDWDTYGHTWDGATLTLNGGADTGEYDFDNDGVAESCTLHFDFVRI</sequence>
<evidence type="ECO:0000256" key="1">
    <source>
        <dbReference type="SAM" id="SignalP"/>
    </source>
</evidence>
<evidence type="ECO:0000313" key="3">
    <source>
        <dbReference type="Proteomes" id="UP000468443"/>
    </source>
</evidence>
<dbReference type="Proteomes" id="UP000468443">
    <property type="component" value="Unassembled WGS sequence"/>
</dbReference>
<gene>
    <name evidence="2" type="ORF">GWK09_00255</name>
</gene>
<name>A0A6P0UFQ7_9FLAO</name>
<dbReference type="EMBL" id="JAABOP010000001">
    <property type="protein sequence ID" value="NER08936.1"/>
    <property type="molecule type" value="Genomic_DNA"/>
</dbReference>
<comment type="caution">
    <text evidence="2">The sequence shown here is derived from an EMBL/GenBank/DDBJ whole genome shotgun (WGS) entry which is preliminary data.</text>
</comment>
<proteinExistence type="predicted"/>
<reference evidence="2 3" key="1">
    <citation type="submission" date="2020-01" db="EMBL/GenBank/DDBJ databases">
        <title>Muriicola jejuensis KCTC 22299.</title>
        <authorList>
            <person name="Wang G."/>
        </authorList>
    </citation>
    <scope>NUCLEOTIDE SEQUENCE [LARGE SCALE GENOMIC DNA]</scope>
    <source>
        <strain evidence="2 3">KCTC 22299</strain>
    </source>
</reference>
<accession>A0A6P0UFQ7</accession>
<feature type="signal peptide" evidence="1">
    <location>
        <begin position="1"/>
        <end position="21"/>
    </location>
</feature>
<protein>
    <recommendedName>
        <fullName evidence="4">Lipocalin-like domain-containing protein</fullName>
    </recommendedName>
</protein>
<feature type="chain" id="PRO_5026981972" description="Lipocalin-like domain-containing protein" evidence="1">
    <location>
        <begin position="22"/>
        <end position="163"/>
    </location>
</feature>
<keyword evidence="1" id="KW-0732">Signal</keyword>
<organism evidence="2 3">
    <name type="scientific">Muriicola jejuensis</name>
    <dbReference type="NCBI Taxonomy" id="504488"/>
    <lineage>
        <taxon>Bacteria</taxon>
        <taxon>Pseudomonadati</taxon>
        <taxon>Bacteroidota</taxon>
        <taxon>Flavobacteriia</taxon>
        <taxon>Flavobacteriales</taxon>
        <taxon>Flavobacteriaceae</taxon>
        <taxon>Muriicola</taxon>
    </lineage>
</organism>
<dbReference type="RefSeq" id="WP_163691026.1">
    <property type="nucleotide sequence ID" value="NZ_FXTW01000001.1"/>
</dbReference>
<evidence type="ECO:0000313" key="2">
    <source>
        <dbReference type="EMBL" id="NER08936.1"/>
    </source>
</evidence>
<keyword evidence="3" id="KW-1185">Reference proteome</keyword>